<feature type="coiled-coil region" evidence="8">
    <location>
        <begin position="325"/>
        <end position="420"/>
    </location>
</feature>
<evidence type="ECO:0000256" key="9">
    <source>
        <dbReference type="SAM" id="SignalP"/>
    </source>
</evidence>
<feature type="chain" id="PRO_5019209996" evidence="9">
    <location>
        <begin position="22"/>
        <end position="440"/>
    </location>
</feature>
<proteinExistence type="inferred from homology"/>
<evidence type="ECO:0000313" key="11">
    <source>
        <dbReference type="Proteomes" id="UP000285864"/>
    </source>
</evidence>
<keyword evidence="7" id="KW-0998">Cell outer membrane</keyword>
<dbReference type="Gene3D" id="1.20.1600.10">
    <property type="entry name" value="Outer membrane efflux proteins (OEP)"/>
    <property type="match status" value="1"/>
</dbReference>
<evidence type="ECO:0000256" key="3">
    <source>
        <dbReference type="ARBA" id="ARBA00022448"/>
    </source>
</evidence>
<dbReference type="RefSeq" id="WP_118485125.1">
    <property type="nucleotide sequence ID" value="NZ_QRUU01000068.1"/>
</dbReference>
<evidence type="ECO:0000256" key="7">
    <source>
        <dbReference type="ARBA" id="ARBA00023237"/>
    </source>
</evidence>
<evidence type="ECO:0000256" key="4">
    <source>
        <dbReference type="ARBA" id="ARBA00022452"/>
    </source>
</evidence>
<comment type="similarity">
    <text evidence="2">Belongs to the outer membrane factor (OMF) (TC 1.B.17) family.</text>
</comment>
<keyword evidence="5" id="KW-0812">Transmembrane</keyword>
<keyword evidence="6" id="KW-0472">Membrane</keyword>
<sequence>MKHFAYISLIIWFVTTLPAHAQYEYTLKQCLEEGLLNNYSLRISRNEEQISKNNATLANAGYLPTIDLTAGYTGSIDNTNSTQRNDGSVVKERNVFDLTLDAGVDLNWTIFDGFNISTTYKELKELERQGATNTRIAIEDFIASLTAEYYNYIQQEIRLKNFRYAVSLSKERLRIVEERYHIGNFSRLDYQQAKVDFNADSAQYMKQQELVHTSRINLNEMMANKDVDRPIKVKDSIIELKHSLDFNELWNATLNTNANLLKADQNSTLAELDYKKVLSRNYPYLRLNAGYGYTLNKYDINSIQRRNNWGFNGGVTIGFNIFDGNRRREKRNASLAIRNAQLEREQLEQGLRADLSNLWQAYRNNIRLLNLERQNLIAAKENHEIAKERYLLGDLSGIEMREAQKSLLDAEERILSAEYDTKMCEISLLQISGKVSLYLK</sequence>
<keyword evidence="3" id="KW-0813">Transport</keyword>
<dbReference type="PANTHER" id="PTHR30026:SF20">
    <property type="entry name" value="OUTER MEMBRANE PROTEIN TOLC"/>
    <property type="match status" value="1"/>
</dbReference>
<dbReference type="GO" id="GO:0015562">
    <property type="term" value="F:efflux transmembrane transporter activity"/>
    <property type="evidence" value="ECO:0007669"/>
    <property type="project" value="InterPro"/>
</dbReference>
<dbReference type="EMBL" id="QRUU01000068">
    <property type="protein sequence ID" value="RGR92435.1"/>
    <property type="molecule type" value="Genomic_DNA"/>
</dbReference>
<dbReference type="AlphaFoldDB" id="A0A412GC99"/>
<evidence type="ECO:0000256" key="5">
    <source>
        <dbReference type="ARBA" id="ARBA00022692"/>
    </source>
</evidence>
<dbReference type="SUPFAM" id="SSF56954">
    <property type="entry name" value="Outer membrane efflux proteins (OEP)"/>
    <property type="match status" value="1"/>
</dbReference>
<evidence type="ECO:0000256" key="2">
    <source>
        <dbReference type="ARBA" id="ARBA00007613"/>
    </source>
</evidence>
<organism evidence="10 11">
    <name type="scientific">Phocaeicola coprocola</name>
    <dbReference type="NCBI Taxonomy" id="310298"/>
    <lineage>
        <taxon>Bacteria</taxon>
        <taxon>Pseudomonadati</taxon>
        <taxon>Bacteroidota</taxon>
        <taxon>Bacteroidia</taxon>
        <taxon>Bacteroidales</taxon>
        <taxon>Bacteroidaceae</taxon>
        <taxon>Phocaeicola</taxon>
    </lineage>
</organism>
<dbReference type="GO" id="GO:0009279">
    <property type="term" value="C:cell outer membrane"/>
    <property type="evidence" value="ECO:0007669"/>
    <property type="project" value="UniProtKB-SubCell"/>
</dbReference>
<evidence type="ECO:0000313" key="10">
    <source>
        <dbReference type="EMBL" id="RGR92435.1"/>
    </source>
</evidence>
<dbReference type="GO" id="GO:1990281">
    <property type="term" value="C:efflux pump complex"/>
    <property type="evidence" value="ECO:0007669"/>
    <property type="project" value="TreeGrafter"/>
</dbReference>
<keyword evidence="9" id="KW-0732">Signal</keyword>
<dbReference type="PANTHER" id="PTHR30026">
    <property type="entry name" value="OUTER MEMBRANE PROTEIN TOLC"/>
    <property type="match status" value="1"/>
</dbReference>
<evidence type="ECO:0000256" key="1">
    <source>
        <dbReference type="ARBA" id="ARBA00004442"/>
    </source>
</evidence>
<dbReference type="GO" id="GO:0015288">
    <property type="term" value="F:porin activity"/>
    <property type="evidence" value="ECO:0007669"/>
    <property type="project" value="TreeGrafter"/>
</dbReference>
<evidence type="ECO:0000256" key="6">
    <source>
        <dbReference type="ARBA" id="ARBA00023136"/>
    </source>
</evidence>
<evidence type="ECO:0000256" key="8">
    <source>
        <dbReference type="SAM" id="Coils"/>
    </source>
</evidence>
<name>A0A412GC99_9BACT</name>
<feature type="signal peptide" evidence="9">
    <location>
        <begin position="1"/>
        <end position="21"/>
    </location>
</feature>
<keyword evidence="8" id="KW-0175">Coiled coil</keyword>
<keyword evidence="11" id="KW-1185">Reference proteome</keyword>
<accession>A0A412GC99</accession>
<keyword evidence="4" id="KW-1134">Transmembrane beta strand</keyword>
<dbReference type="Proteomes" id="UP000285864">
    <property type="component" value="Unassembled WGS sequence"/>
</dbReference>
<reference evidence="10 11" key="1">
    <citation type="submission" date="2018-08" db="EMBL/GenBank/DDBJ databases">
        <title>A genome reference for cultivated species of the human gut microbiota.</title>
        <authorList>
            <person name="Zou Y."/>
            <person name="Xue W."/>
            <person name="Luo G."/>
        </authorList>
    </citation>
    <scope>NUCLEOTIDE SEQUENCE [LARGE SCALE GENOMIC DNA]</scope>
    <source>
        <strain evidence="10 11">AF24-2</strain>
    </source>
</reference>
<protein>
    <submittedName>
        <fullName evidence="10">TolC family protein</fullName>
    </submittedName>
</protein>
<dbReference type="InterPro" id="IPR003423">
    <property type="entry name" value="OMP_efflux"/>
</dbReference>
<comment type="caution">
    <text evidence="10">The sequence shown here is derived from an EMBL/GenBank/DDBJ whole genome shotgun (WGS) entry which is preliminary data.</text>
</comment>
<dbReference type="InterPro" id="IPR051906">
    <property type="entry name" value="TolC-like"/>
</dbReference>
<dbReference type="Pfam" id="PF02321">
    <property type="entry name" value="OEP"/>
    <property type="match status" value="2"/>
</dbReference>
<comment type="subcellular location">
    <subcellularLocation>
        <location evidence="1">Cell outer membrane</location>
    </subcellularLocation>
</comment>
<gene>
    <name evidence="10" type="ORF">DWY20_12650</name>
</gene>